<dbReference type="PANTHER" id="PTHR31901">
    <property type="entry name" value="GH3 DOMAIN-CONTAINING PROTEIN"/>
    <property type="match status" value="1"/>
</dbReference>
<dbReference type="SUPFAM" id="SSF56801">
    <property type="entry name" value="Acetyl-CoA synthetase-like"/>
    <property type="match status" value="1"/>
</dbReference>
<feature type="domain" description="GH3 middle" evidence="1">
    <location>
        <begin position="343"/>
        <end position="411"/>
    </location>
</feature>
<dbReference type="Pfam" id="PF03321">
    <property type="entry name" value="GH3"/>
    <property type="match status" value="1"/>
</dbReference>
<dbReference type="Pfam" id="PF23572">
    <property type="entry name" value="GH3_C"/>
    <property type="match status" value="1"/>
</dbReference>
<evidence type="ECO:0000313" key="3">
    <source>
        <dbReference type="EMBL" id="MFC7289402.1"/>
    </source>
</evidence>
<dbReference type="InterPro" id="IPR004993">
    <property type="entry name" value="GH3"/>
</dbReference>
<gene>
    <name evidence="3" type="ORF">ACFQPC_15245</name>
</gene>
<proteinExistence type="predicted"/>
<dbReference type="PROSITE" id="PS00455">
    <property type="entry name" value="AMP_BINDING"/>
    <property type="match status" value="1"/>
</dbReference>
<feature type="domain" description="GH3 C-terminal" evidence="2">
    <location>
        <begin position="427"/>
        <end position="531"/>
    </location>
</feature>
<dbReference type="PANTHER" id="PTHR31901:SF9">
    <property type="entry name" value="GH3 DOMAIN-CONTAINING PROTEIN"/>
    <property type="match status" value="1"/>
</dbReference>
<comment type="caution">
    <text evidence="3">The sequence shown here is derived from an EMBL/GenBank/DDBJ whole genome shotgun (WGS) entry which is preliminary data.</text>
</comment>
<sequence length="558" mass="62044">MTLNLIALYLRATAWRQGARIAWMARNPMKVQRRLLERILADNQTTRFGREHGFEKIGVYQDYVRNVPVCEFEGLRSFIEAEIDHGEAALTASPPLCYMRTSGTTGKPKDLPLISTHLSALRRIQRTAVAFQHRNYPQGFAGSILALTSPASEGTLPNGKPYGSASGVVSRSTAGSIRNRFVLPYQVLGIADSRLKYLLILRLALERRDISYIGAANPSTLLALMKIYREYREQLISDIRNGGFFLMADLSADVAAAVAPRLFANAIRAGELARMDTRERLADLWPELHLIVSWTCAGAGVAAAALQQELASHTKILELGYVSSEFRGTITLGRSSGSGFPTLDTHFFEFVEREKWDRGQAEFLTLDEVRKGGLYYVIVTTPSGLYRYFINDLVEVTGVLHRTPLLRFVQKGKGVTSITGEKLYESQVLAAVSSAMQVLGRQAHFLMMLADETHARYRLYVEAGDIETLPPADTLAILVDAKLAALNLEYQAKRESLRLGDISVHWLSPGTGDAYKRHCVAQGQREGQFKTIAVAYLKDFPFDFAPHITNATYEITTD</sequence>
<dbReference type="InterPro" id="IPR020845">
    <property type="entry name" value="AMP-binding_CS"/>
</dbReference>
<name>A0ABW2IEK7_9BURK</name>
<dbReference type="RefSeq" id="WP_382272709.1">
    <property type="nucleotide sequence ID" value="NZ_JBHTBU010000002.1"/>
</dbReference>
<dbReference type="InterPro" id="IPR055378">
    <property type="entry name" value="GH3_C"/>
</dbReference>
<protein>
    <submittedName>
        <fullName evidence="3">GH3 auxin-responsive promoter family protein</fullName>
    </submittedName>
</protein>
<dbReference type="Proteomes" id="UP001596542">
    <property type="component" value="Unassembled WGS sequence"/>
</dbReference>
<organism evidence="3 4">
    <name type="scientific">Herminiimonas glaciei</name>
    <dbReference type="NCBI Taxonomy" id="523788"/>
    <lineage>
        <taxon>Bacteria</taxon>
        <taxon>Pseudomonadati</taxon>
        <taxon>Pseudomonadota</taxon>
        <taxon>Betaproteobacteria</taxon>
        <taxon>Burkholderiales</taxon>
        <taxon>Oxalobacteraceae</taxon>
        <taxon>Herminiimonas</taxon>
    </lineage>
</organism>
<dbReference type="InterPro" id="IPR055377">
    <property type="entry name" value="GH3_M"/>
</dbReference>
<evidence type="ECO:0000259" key="1">
    <source>
        <dbReference type="Pfam" id="PF23571"/>
    </source>
</evidence>
<reference evidence="4" key="1">
    <citation type="journal article" date="2019" name="Int. J. Syst. Evol. Microbiol.">
        <title>The Global Catalogue of Microorganisms (GCM) 10K type strain sequencing project: providing services to taxonomists for standard genome sequencing and annotation.</title>
        <authorList>
            <consortium name="The Broad Institute Genomics Platform"/>
            <consortium name="The Broad Institute Genome Sequencing Center for Infectious Disease"/>
            <person name="Wu L."/>
            <person name="Ma J."/>
        </authorList>
    </citation>
    <scope>NUCLEOTIDE SEQUENCE [LARGE SCALE GENOMIC DNA]</scope>
    <source>
        <strain evidence="4">KACC 12508</strain>
    </source>
</reference>
<accession>A0ABW2IEK7</accession>
<keyword evidence="4" id="KW-1185">Reference proteome</keyword>
<evidence type="ECO:0000313" key="4">
    <source>
        <dbReference type="Proteomes" id="UP001596542"/>
    </source>
</evidence>
<evidence type="ECO:0000259" key="2">
    <source>
        <dbReference type="Pfam" id="PF23572"/>
    </source>
</evidence>
<dbReference type="EMBL" id="JBHTBU010000002">
    <property type="protein sequence ID" value="MFC7289402.1"/>
    <property type="molecule type" value="Genomic_DNA"/>
</dbReference>
<dbReference type="Pfam" id="PF23571">
    <property type="entry name" value="GH3_M"/>
    <property type="match status" value="1"/>
</dbReference>